<organism evidence="13 14">
    <name type="scientific">Salinicola corii</name>
    <dbReference type="NCBI Taxonomy" id="2606937"/>
    <lineage>
        <taxon>Bacteria</taxon>
        <taxon>Pseudomonadati</taxon>
        <taxon>Pseudomonadota</taxon>
        <taxon>Gammaproteobacteria</taxon>
        <taxon>Oceanospirillales</taxon>
        <taxon>Halomonadaceae</taxon>
        <taxon>Salinicola</taxon>
    </lineage>
</organism>
<keyword evidence="14" id="KW-1185">Reference proteome</keyword>
<dbReference type="GO" id="GO:0015648">
    <property type="term" value="F:lipid-linked peptidoglycan transporter activity"/>
    <property type="evidence" value="ECO:0007669"/>
    <property type="project" value="UniProtKB-UniRule"/>
</dbReference>
<feature type="transmembrane region" description="Helical" evidence="10">
    <location>
        <begin position="165"/>
        <end position="185"/>
    </location>
</feature>
<evidence type="ECO:0000256" key="7">
    <source>
        <dbReference type="ARBA" id="ARBA00023136"/>
    </source>
</evidence>
<evidence type="ECO:0000256" key="1">
    <source>
        <dbReference type="ARBA" id="ARBA00004651"/>
    </source>
</evidence>
<dbReference type="GO" id="GO:0005886">
    <property type="term" value="C:plasma membrane"/>
    <property type="evidence" value="ECO:0007669"/>
    <property type="project" value="UniProtKB-SubCell"/>
</dbReference>
<dbReference type="CDD" id="cd13123">
    <property type="entry name" value="MATE_MurJ_like"/>
    <property type="match status" value="1"/>
</dbReference>
<feature type="transmembrane region" description="Helical" evidence="10">
    <location>
        <begin position="57"/>
        <end position="76"/>
    </location>
</feature>
<comment type="pathway">
    <text evidence="10">Cell wall biogenesis; peptidoglycan biosynthesis.</text>
</comment>
<protein>
    <recommendedName>
        <fullName evidence="10">Probable lipid II flippase MurJ</fullName>
    </recommendedName>
</protein>
<keyword evidence="6 10" id="KW-1133">Transmembrane helix</keyword>
<feature type="transmembrane region" description="Helical" evidence="10">
    <location>
        <begin position="344"/>
        <end position="365"/>
    </location>
</feature>
<comment type="caution">
    <text evidence="13">The sequence shown here is derived from an EMBL/GenBank/DDBJ whole genome shotgun (WGS) entry which is preliminary data.</text>
</comment>
<feature type="transmembrane region" description="Helical" evidence="10">
    <location>
        <begin position="414"/>
        <end position="434"/>
    </location>
</feature>
<name>A0A640WCG8_9GAMM</name>
<keyword evidence="5 10" id="KW-0573">Peptidoglycan synthesis</keyword>
<evidence type="ECO:0000256" key="10">
    <source>
        <dbReference type="HAMAP-Rule" id="MF_02078"/>
    </source>
</evidence>
<evidence type="ECO:0000256" key="8">
    <source>
        <dbReference type="ARBA" id="ARBA00060041"/>
    </source>
</evidence>
<feature type="compositionally biased region" description="Basic and acidic residues" evidence="12">
    <location>
        <begin position="1"/>
        <end position="17"/>
    </location>
</feature>
<dbReference type="UniPathway" id="UPA00219"/>
<dbReference type="PRINTS" id="PR01806">
    <property type="entry name" value="VIRFACTRMVIN"/>
</dbReference>
<dbReference type="NCBIfam" id="TIGR01695">
    <property type="entry name" value="murJ_mviN"/>
    <property type="match status" value="1"/>
</dbReference>
<evidence type="ECO:0000256" key="11">
    <source>
        <dbReference type="PIRNR" id="PIRNR002869"/>
    </source>
</evidence>
<dbReference type="InterPro" id="IPR051050">
    <property type="entry name" value="Lipid_II_flippase_MurJ/MviN"/>
</dbReference>
<dbReference type="PANTHER" id="PTHR47019">
    <property type="entry name" value="LIPID II FLIPPASE MURJ"/>
    <property type="match status" value="1"/>
</dbReference>
<keyword evidence="10" id="KW-0997">Cell inner membrane</keyword>
<feature type="transmembrane region" description="Helical" evidence="10">
    <location>
        <begin position="192"/>
        <end position="213"/>
    </location>
</feature>
<accession>A0A640WCG8</accession>
<dbReference type="HAMAP" id="MF_02078">
    <property type="entry name" value="MurJ_MviN"/>
    <property type="match status" value="1"/>
</dbReference>
<evidence type="ECO:0000256" key="4">
    <source>
        <dbReference type="ARBA" id="ARBA00022960"/>
    </source>
</evidence>
<dbReference type="InterPro" id="IPR004268">
    <property type="entry name" value="MurJ"/>
</dbReference>
<feature type="transmembrane region" description="Helical" evidence="10">
    <location>
        <begin position="114"/>
        <end position="145"/>
    </location>
</feature>
<evidence type="ECO:0000256" key="6">
    <source>
        <dbReference type="ARBA" id="ARBA00022989"/>
    </source>
</evidence>
<reference evidence="13 14" key="1">
    <citation type="submission" date="2019-08" db="EMBL/GenBank/DDBJ databases">
        <title>Bioinformatics analysis of the strain L3 and L5.</title>
        <authorList>
            <person name="Li X."/>
        </authorList>
    </citation>
    <scope>NUCLEOTIDE SEQUENCE [LARGE SCALE GENOMIC DNA]</scope>
    <source>
        <strain evidence="13 14">L3</strain>
    </source>
</reference>
<keyword evidence="7 10" id="KW-0472">Membrane</keyword>
<feature type="transmembrane region" description="Helical" evidence="10">
    <location>
        <begin position="219"/>
        <end position="239"/>
    </location>
</feature>
<feature type="region of interest" description="Disordered" evidence="12">
    <location>
        <begin position="1"/>
        <end position="22"/>
    </location>
</feature>
<dbReference type="GO" id="GO:0008360">
    <property type="term" value="P:regulation of cell shape"/>
    <property type="evidence" value="ECO:0007669"/>
    <property type="project" value="UniProtKB-UniRule"/>
</dbReference>
<keyword evidence="4 10" id="KW-0133">Cell shape</keyword>
<dbReference type="PANTHER" id="PTHR47019:SF1">
    <property type="entry name" value="LIPID II FLIPPASE MURJ"/>
    <property type="match status" value="1"/>
</dbReference>
<feature type="transmembrane region" description="Helical" evidence="10">
    <location>
        <begin position="505"/>
        <end position="529"/>
    </location>
</feature>
<dbReference type="Pfam" id="PF03023">
    <property type="entry name" value="MurJ"/>
    <property type="match status" value="1"/>
</dbReference>
<proteinExistence type="inferred from homology"/>
<feature type="transmembrane region" description="Helical" evidence="10">
    <location>
        <begin position="472"/>
        <end position="493"/>
    </location>
</feature>
<comment type="subcellular location">
    <subcellularLocation>
        <location evidence="10">Cell inner membrane</location>
        <topology evidence="10">Multi-pass membrane protein</topology>
    </subcellularLocation>
    <subcellularLocation>
        <location evidence="1">Cell membrane</location>
        <topology evidence="1">Multi-pass membrane protein</topology>
    </subcellularLocation>
</comment>
<dbReference type="EMBL" id="VTPX01000010">
    <property type="protein sequence ID" value="KAA0016699.1"/>
    <property type="molecule type" value="Genomic_DNA"/>
</dbReference>
<evidence type="ECO:0000256" key="12">
    <source>
        <dbReference type="SAM" id="MobiDB-lite"/>
    </source>
</evidence>
<dbReference type="AlphaFoldDB" id="A0A640WCG8"/>
<keyword evidence="10 11" id="KW-0813">Transport</keyword>
<dbReference type="GO" id="GO:0071555">
    <property type="term" value="P:cell wall organization"/>
    <property type="evidence" value="ECO:0007669"/>
    <property type="project" value="UniProtKB-UniRule"/>
</dbReference>
<evidence type="ECO:0000313" key="13">
    <source>
        <dbReference type="EMBL" id="KAA0016699.1"/>
    </source>
</evidence>
<dbReference type="PIRSF" id="PIRSF002869">
    <property type="entry name" value="MviN"/>
    <property type="match status" value="1"/>
</dbReference>
<evidence type="ECO:0000256" key="5">
    <source>
        <dbReference type="ARBA" id="ARBA00022984"/>
    </source>
</evidence>
<sequence length="541" mass="58597">MSEQHEPADNTPDKESIADTAAVDTATPVSRRGLLRSGMVVSTMTLLSRVLGLARDVVIAALLGAGSGADAFFVAFKIPNFMRRLFAEGAFNQAFVPVLSEYATRRTRAEVRELLDAVSGSLSVVLALITALAIAAAPWLAWLFAPGFQSDPGKLALTAEMLRLTFPYLLLISLTAFAGSVLNTWERFAIPAFTPVLLNVCLIGAAVWLTPWMEDPAMALAWGVLIAGAAQLLFQLPFLARLGLMPRPRARFRHPGVRRILRLMTPALFGVSVSQINLLLDTVLASFLVSGSVSWLYYSDRLVELPLGVFGIAIATVILPALSKRHAGESREHFARMLDWALRMVLLIGLPAALALILLAEPLLVSLFHYGAMTDHDVVMAARSLRAYALGLLAFMLIKVLAPGYFARQDTKTPVKIGIVAMFANMVMNLALIVPLAHAGLALATALSAFLNAGLLGVGLRRQGVLRFQPGWGRYAIQVVGGCLLMGAALWWFSPDWHTWVTWSALHRAGVLTALVIGGSVIYFGWLALSGIRLRDFRLHG</sequence>
<evidence type="ECO:0000313" key="14">
    <source>
        <dbReference type="Proteomes" id="UP000466024"/>
    </source>
</evidence>
<gene>
    <name evidence="10 13" type="primary">murJ</name>
    <name evidence="13" type="ORF">F0A16_16635</name>
</gene>
<feature type="transmembrane region" description="Helical" evidence="10">
    <location>
        <begin position="385"/>
        <end position="402"/>
    </location>
</feature>
<keyword evidence="3 10" id="KW-0812">Transmembrane</keyword>
<dbReference type="Proteomes" id="UP000466024">
    <property type="component" value="Unassembled WGS sequence"/>
</dbReference>
<keyword evidence="2 10" id="KW-1003">Cell membrane</keyword>
<feature type="transmembrane region" description="Helical" evidence="10">
    <location>
        <begin position="440"/>
        <end position="460"/>
    </location>
</feature>
<evidence type="ECO:0000256" key="9">
    <source>
        <dbReference type="ARBA" id="ARBA00061532"/>
    </source>
</evidence>
<feature type="transmembrane region" description="Helical" evidence="10">
    <location>
        <begin position="305"/>
        <end position="323"/>
    </location>
</feature>
<dbReference type="GO" id="GO:0034204">
    <property type="term" value="P:lipid translocation"/>
    <property type="evidence" value="ECO:0007669"/>
    <property type="project" value="TreeGrafter"/>
</dbReference>
<evidence type="ECO:0000256" key="2">
    <source>
        <dbReference type="ARBA" id="ARBA00022475"/>
    </source>
</evidence>
<dbReference type="GO" id="GO:0009252">
    <property type="term" value="P:peptidoglycan biosynthetic process"/>
    <property type="evidence" value="ECO:0007669"/>
    <property type="project" value="UniProtKB-UniRule"/>
</dbReference>
<keyword evidence="10 11" id="KW-0961">Cell wall biogenesis/degradation</keyword>
<evidence type="ECO:0000256" key="3">
    <source>
        <dbReference type="ARBA" id="ARBA00022692"/>
    </source>
</evidence>
<comment type="similarity">
    <text evidence="9 10 11">Belongs to the MurJ/MviN family.</text>
</comment>
<comment type="function">
    <text evidence="8 10 11">Involved in peptidoglycan biosynthesis. Transports lipid-linked peptidoglycan precursors from the inner to the outer leaflet of the cytoplasmic membrane.</text>
</comment>
<feature type="transmembrane region" description="Helical" evidence="10">
    <location>
        <begin position="260"/>
        <end position="285"/>
    </location>
</feature>